<proteinExistence type="predicted"/>
<accession>A0A653FKC0</accession>
<dbReference type="EMBL" id="LR589651">
    <property type="protein sequence ID" value="VTP10088.1"/>
    <property type="molecule type" value="Genomic_DNA"/>
</dbReference>
<reference evidence="2" key="1">
    <citation type="submission" date="2019-05" db="EMBL/GenBank/DDBJ databases">
        <authorList>
            <person name="Naeem R."/>
            <person name="Antony C."/>
            <person name="Guan Q."/>
        </authorList>
    </citation>
    <scope>NUCLEOTIDE SEQUENCE</scope>
    <source>
        <strain evidence="2">1</strain>
    </source>
</reference>
<feature type="region of interest" description="Disordered" evidence="1">
    <location>
        <begin position="22"/>
        <end position="55"/>
    </location>
</feature>
<protein>
    <submittedName>
        <fullName evidence="2">Uncharacterized protein</fullName>
    </submittedName>
</protein>
<evidence type="ECO:0000313" key="2">
    <source>
        <dbReference type="EMBL" id="VTP10088.1"/>
    </source>
</evidence>
<name>A0A653FKC0_MYCSM</name>
<organism evidence="2">
    <name type="scientific">Mycolicibacterium smegmatis</name>
    <name type="common">Mycobacterium smegmatis</name>
    <dbReference type="NCBI Taxonomy" id="1772"/>
    <lineage>
        <taxon>Bacteria</taxon>
        <taxon>Bacillati</taxon>
        <taxon>Actinomycetota</taxon>
        <taxon>Actinomycetes</taxon>
        <taxon>Mycobacteriales</taxon>
        <taxon>Mycobacteriaceae</taxon>
        <taxon>Mycolicibacterium</taxon>
    </lineage>
</organism>
<evidence type="ECO:0000256" key="1">
    <source>
        <dbReference type="SAM" id="MobiDB-lite"/>
    </source>
</evidence>
<gene>
    <name evidence="2" type="ORF">BIN_B_04427</name>
</gene>
<sequence>MGQMLVAAQTICRTFTASSCGPTSAVASDGSAFDMPFPDKRSDPPAMAAAPNRAR</sequence>
<feature type="compositionally biased region" description="Low complexity" evidence="1">
    <location>
        <begin position="44"/>
        <end position="55"/>
    </location>
</feature>
<dbReference type="AlphaFoldDB" id="A0A653FKC0"/>